<evidence type="ECO:0000256" key="1">
    <source>
        <dbReference type="ARBA" id="ARBA00022540"/>
    </source>
</evidence>
<proteinExistence type="inferred from homology"/>
<dbReference type="PANTHER" id="PTHR11960:SF66">
    <property type="entry name" value="EUKARYOTIC TRANSLATION INITIATION FACTOR 4E TYPE 3"/>
    <property type="match status" value="1"/>
</dbReference>
<dbReference type="InterPro" id="IPR001040">
    <property type="entry name" value="TIF_eIF_4E"/>
</dbReference>
<name>A0A1B6FCX0_9HEMI</name>
<keyword evidence="2" id="KW-0810">Translation regulation</keyword>
<dbReference type="Pfam" id="PF01652">
    <property type="entry name" value="IF4E"/>
    <property type="match status" value="1"/>
</dbReference>
<dbReference type="EMBL" id="GECZ01021717">
    <property type="protein sequence ID" value="JAS48052.1"/>
    <property type="molecule type" value="Transcribed_RNA"/>
</dbReference>
<sequence length="211" mass="23979">MATSESEVLEETYDLSRSPVFTDSDMEKLRTKDKKEGVPLQTPWTFWIDKASNASSAAQYQANLKKIYSVSTVQDFWAVLKHIPSVEALPPRYSYHLMRDLIQPMWEDEMNKYGGTWRLKVAKKDTPTVWQELLLAAIGEQLSEGLSEGDSICGVTVAVREKDDLVQVWNVSAKLANNEKMVPVIHSLVPNVEFQVVYYKPHQTHAAYGSR</sequence>
<evidence type="ECO:0000256" key="4">
    <source>
        <dbReference type="ARBA" id="ARBA00022917"/>
    </source>
</evidence>
<dbReference type="InterPro" id="IPR023398">
    <property type="entry name" value="TIF_eIF4e-like"/>
</dbReference>
<gene>
    <name evidence="6" type="ORF">g.30021</name>
</gene>
<evidence type="ECO:0008006" key="7">
    <source>
        <dbReference type="Google" id="ProtNLM"/>
    </source>
</evidence>
<dbReference type="GO" id="GO:0006417">
    <property type="term" value="P:regulation of translation"/>
    <property type="evidence" value="ECO:0007669"/>
    <property type="project" value="UniProtKB-KW"/>
</dbReference>
<dbReference type="GO" id="GO:0016281">
    <property type="term" value="C:eukaryotic translation initiation factor 4F complex"/>
    <property type="evidence" value="ECO:0007669"/>
    <property type="project" value="TreeGrafter"/>
</dbReference>
<evidence type="ECO:0000256" key="3">
    <source>
        <dbReference type="ARBA" id="ARBA00022884"/>
    </source>
</evidence>
<evidence type="ECO:0000256" key="5">
    <source>
        <dbReference type="RuleBase" id="RU004374"/>
    </source>
</evidence>
<evidence type="ECO:0000256" key="2">
    <source>
        <dbReference type="ARBA" id="ARBA00022845"/>
    </source>
</evidence>
<accession>A0A1B6FCX0</accession>
<comment type="similarity">
    <text evidence="5">Belongs to the eukaryotic initiation factor 4E family.</text>
</comment>
<dbReference type="GO" id="GO:0000340">
    <property type="term" value="F:RNA 7-methylguanosine cap binding"/>
    <property type="evidence" value="ECO:0007669"/>
    <property type="project" value="TreeGrafter"/>
</dbReference>
<dbReference type="Gene3D" id="3.30.760.10">
    <property type="entry name" value="RNA Cap, Translation Initiation Factor Eif4e"/>
    <property type="match status" value="1"/>
</dbReference>
<dbReference type="PANTHER" id="PTHR11960">
    <property type="entry name" value="EUKARYOTIC TRANSLATION INITIATION FACTOR 4E RELATED"/>
    <property type="match status" value="1"/>
</dbReference>
<dbReference type="SUPFAM" id="SSF55418">
    <property type="entry name" value="eIF4e-like"/>
    <property type="match status" value="1"/>
</dbReference>
<organism evidence="6">
    <name type="scientific">Cuerna arida</name>
    <dbReference type="NCBI Taxonomy" id="1464854"/>
    <lineage>
        <taxon>Eukaryota</taxon>
        <taxon>Metazoa</taxon>
        <taxon>Ecdysozoa</taxon>
        <taxon>Arthropoda</taxon>
        <taxon>Hexapoda</taxon>
        <taxon>Insecta</taxon>
        <taxon>Pterygota</taxon>
        <taxon>Neoptera</taxon>
        <taxon>Paraneoptera</taxon>
        <taxon>Hemiptera</taxon>
        <taxon>Auchenorrhyncha</taxon>
        <taxon>Membracoidea</taxon>
        <taxon>Cicadellidae</taxon>
        <taxon>Cicadellinae</taxon>
        <taxon>Proconiini</taxon>
        <taxon>Cuerna</taxon>
    </lineage>
</organism>
<dbReference type="GO" id="GO:0003743">
    <property type="term" value="F:translation initiation factor activity"/>
    <property type="evidence" value="ECO:0007669"/>
    <property type="project" value="UniProtKB-KW"/>
</dbReference>
<dbReference type="AlphaFoldDB" id="A0A1B6FCX0"/>
<protein>
    <recommendedName>
        <fullName evidence="7">EIF-4F 25 kDa subunit</fullName>
    </recommendedName>
</protein>
<keyword evidence="3 5" id="KW-0694">RNA-binding</keyword>
<keyword evidence="4 5" id="KW-0648">Protein biosynthesis</keyword>
<reference evidence="6" key="1">
    <citation type="submission" date="2015-11" db="EMBL/GenBank/DDBJ databases">
        <title>De novo transcriptome assembly of four potential Pierce s Disease insect vectors from Arizona vineyards.</title>
        <authorList>
            <person name="Tassone E.E."/>
        </authorList>
    </citation>
    <scope>NUCLEOTIDE SEQUENCE</scope>
</reference>
<evidence type="ECO:0000313" key="6">
    <source>
        <dbReference type="EMBL" id="JAS48052.1"/>
    </source>
</evidence>
<keyword evidence="1 5" id="KW-0396">Initiation factor</keyword>